<dbReference type="Proteomes" id="UP000198906">
    <property type="component" value="Unassembled WGS sequence"/>
</dbReference>
<evidence type="ECO:0000313" key="1">
    <source>
        <dbReference type="EMBL" id="SCL24780.1"/>
    </source>
</evidence>
<organism evidence="1 2">
    <name type="scientific">Micromonospora inyonensis</name>
    <dbReference type="NCBI Taxonomy" id="47866"/>
    <lineage>
        <taxon>Bacteria</taxon>
        <taxon>Bacillati</taxon>
        <taxon>Actinomycetota</taxon>
        <taxon>Actinomycetes</taxon>
        <taxon>Micromonosporales</taxon>
        <taxon>Micromonosporaceae</taxon>
        <taxon>Micromonospora</taxon>
    </lineage>
</organism>
<keyword evidence="2" id="KW-1185">Reference proteome</keyword>
<protein>
    <submittedName>
        <fullName evidence="1">Uncharacterized protein</fullName>
    </submittedName>
</protein>
<evidence type="ECO:0000313" key="2">
    <source>
        <dbReference type="Proteomes" id="UP000198906"/>
    </source>
</evidence>
<dbReference type="AlphaFoldDB" id="A0A1C6S5Q7"/>
<dbReference type="EMBL" id="FMHU01000002">
    <property type="protein sequence ID" value="SCL24780.1"/>
    <property type="molecule type" value="Genomic_DNA"/>
</dbReference>
<proteinExistence type="predicted"/>
<gene>
    <name evidence="1" type="ORF">GA0074694_4033</name>
</gene>
<accession>A0A1C6S5Q7</accession>
<sequence length="103" mass="10697">MVVDAGGDLPGLARGGLDAFTAAARAQLPRLGATRLYYAIVRGFFAALADPAGAATQRPGALERVGFLFDDWEHTASRLAEVEARMVGVLDAIGLTALVTSIP</sequence>
<name>A0A1C6S5Q7_9ACTN</name>
<reference evidence="2" key="1">
    <citation type="submission" date="2016-06" db="EMBL/GenBank/DDBJ databases">
        <authorList>
            <person name="Varghese N."/>
        </authorList>
    </citation>
    <scope>NUCLEOTIDE SEQUENCE [LARGE SCALE GENOMIC DNA]</scope>
    <source>
        <strain evidence="2">DSM 46123</strain>
    </source>
</reference>
<dbReference type="RefSeq" id="WP_091460551.1">
    <property type="nucleotide sequence ID" value="NZ_FMHU01000002.1"/>
</dbReference>